<name>A0A4Z0K9B5_SALET</name>
<organism evidence="1 2">
    <name type="scientific">Salmonella enterica subsp. enterica serovar Poona</name>
    <dbReference type="NCBI Taxonomy" id="436295"/>
    <lineage>
        <taxon>Bacteria</taxon>
        <taxon>Pseudomonadati</taxon>
        <taxon>Pseudomonadota</taxon>
        <taxon>Gammaproteobacteria</taxon>
        <taxon>Enterobacterales</taxon>
        <taxon>Enterobacteriaceae</taxon>
        <taxon>Salmonella</taxon>
    </lineage>
</organism>
<keyword evidence="2" id="KW-1185">Reference proteome</keyword>
<evidence type="ECO:0000313" key="1">
    <source>
        <dbReference type="EMBL" id="TGD32496.1"/>
    </source>
</evidence>
<evidence type="ECO:0000313" key="2">
    <source>
        <dbReference type="Proteomes" id="UP000298196"/>
    </source>
</evidence>
<dbReference type="EMBL" id="PYKI01003482">
    <property type="protein sequence ID" value="TGD32496.1"/>
    <property type="molecule type" value="Genomic_DNA"/>
</dbReference>
<protein>
    <submittedName>
        <fullName evidence="1">TIGR02117 family protein</fullName>
    </submittedName>
</protein>
<feature type="non-terminal residue" evidence="1">
    <location>
        <position position="1"/>
    </location>
</feature>
<comment type="caution">
    <text evidence="1">The sequence shown here is derived from an EMBL/GenBank/DDBJ whole genome shotgun (WGS) entry which is preliminary data.</text>
</comment>
<accession>A0A4Z0K9B5</accession>
<sequence>LESAGLTINPSLKLTAGSGMKAITDHRMCLNKYCYP</sequence>
<dbReference type="AlphaFoldDB" id="A0A4Z0K9B5"/>
<reference evidence="1 2" key="1">
    <citation type="submission" date="2018-03" db="EMBL/GenBank/DDBJ databases">
        <title>Non-Typhoidal Salmonella genome sequencing and assembly.</title>
        <authorList>
            <person name="Matchawe C."/>
        </authorList>
    </citation>
    <scope>NUCLEOTIDE SEQUENCE [LARGE SCALE GENOMIC DNA]</scope>
    <source>
        <strain evidence="1 2">22sa</strain>
    </source>
</reference>
<gene>
    <name evidence="1" type="ORF">C9F07_35035</name>
</gene>
<proteinExistence type="predicted"/>
<dbReference type="Proteomes" id="UP000298196">
    <property type="component" value="Unassembled WGS sequence"/>
</dbReference>